<accession>A0ABT6M1Z6</accession>
<dbReference type="EMBL" id="JARXVH010000029">
    <property type="protein sequence ID" value="MDH6222109.1"/>
    <property type="molecule type" value="Genomic_DNA"/>
</dbReference>
<dbReference type="RefSeq" id="WP_280882762.1">
    <property type="nucleotide sequence ID" value="NZ_JARXVH010000029.1"/>
</dbReference>
<proteinExistence type="predicted"/>
<keyword evidence="3" id="KW-1185">Reference proteome</keyword>
<comment type="caution">
    <text evidence="2">The sequence shown here is derived from an EMBL/GenBank/DDBJ whole genome shotgun (WGS) entry which is preliminary data.</text>
</comment>
<evidence type="ECO:0000313" key="2">
    <source>
        <dbReference type="EMBL" id="MDH6222109.1"/>
    </source>
</evidence>
<sequence length="148" mass="15992">MSKFDALAEMPELGLVSGSDLVHGICEAFFERDHQIITSDANILVGDSDGFYETPFLRFVLYLEATAHDAGALRFVPDRTGRTTAGSASRPGTSSGTRRISVSPAVTFPRWWSSPGPVTSSSSTRTFCTRHGTAVCVDSWRSTVSVNQ</sequence>
<dbReference type="Proteomes" id="UP001160499">
    <property type="component" value="Unassembled WGS sequence"/>
</dbReference>
<gene>
    <name evidence="2" type="ORF">M2283_009456</name>
</gene>
<evidence type="ECO:0000256" key="1">
    <source>
        <dbReference type="SAM" id="MobiDB-lite"/>
    </source>
</evidence>
<name>A0ABT6M1Z6_9ACTN</name>
<feature type="compositionally biased region" description="Polar residues" evidence="1">
    <location>
        <begin position="82"/>
        <end position="99"/>
    </location>
</feature>
<feature type="region of interest" description="Disordered" evidence="1">
    <location>
        <begin position="80"/>
        <end position="99"/>
    </location>
</feature>
<evidence type="ECO:0000313" key="3">
    <source>
        <dbReference type="Proteomes" id="UP001160499"/>
    </source>
</evidence>
<organism evidence="2 3">
    <name type="scientific">Streptomyces pseudovenezuelae</name>
    <dbReference type="NCBI Taxonomy" id="67350"/>
    <lineage>
        <taxon>Bacteria</taxon>
        <taxon>Bacillati</taxon>
        <taxon>Actinomycetota</taxon>
        <taxon>Actinomycetes</taxon>
        <taxon>Kitasatosporales</taxon>
        <taxon>Streptomycetaceae</taxon>
        <taxon>Streptomyces</taxon>
        <taxon>Streptomyces aurantiacus group</taxon>
    </lineage>
</organism>
<reference evidence="2 3" key="1">
    <citation type="submission" date="2023-04" db="EMBL/GenBank/DDBJ databases">
        <title>Forest soil microbial communities from Buena Vista Peninsula, Colon Province, Panama.</title>
        <authorList>
            <person name="Bouskill N."/>
        </authorList>
    </citation>
    <scope>NUCLEOTIDE SEQUENCE [LARGE SCALE GENOMIC DNA]</scope>
    <source>
        <strain evidence="2 3">GGS1</strain>
    </source>
</reference>
<protein>
    <submittedName>
        <fullName evidence="2">Uncharacterized protein</fullName>
    </submittedName>
</protein>